<dbReference type="SUPFAM" id="SSF57667">
    <property type="entry name" value="beta-beta-alpha zinc fingers"/>
    <property type="match status" value="3"/>
</dbReference>
<evidence type="ECO:0000313" key="8">
    <source>
        <dbReference type="Proteomes" id="UP000887565"/>
    </source>
</evidence>
<evidence type="ECO:0000256" key="2">
    <source>
        <dbReference type="ARBA" id="ARBA00022737"/>
    </source>
</evidence>
<dbReference type="Proteomes" id="UP000887565">
    <property type="component" value="Unplaced"/>
</dbReference>
<feature type="domain" description="C2H2-type" evidence="7">
    <location>
        <begin position="67"/>
        <end position="90"/>
    </location>
</feature>
<dbReference type="InterPro" id="IPR013087">
    <property type="entry name" value="Znf_C2H2_type"/>
</dbReference>
<dbReference type="Pfam" id="PF00096">
    <property type="entry name" value="zf-C2H2"/>
    <property type="match status" value="5"/>
</dbReference>
<feature type="domain" description="C2H2-type" evidence="7">
    <location>
        <begin position="112"/>
        <end position="135"/>
    </location>
</feature>
<keyword evidence="1" id="KW-0479">Metal-binding</keyword>
<dbReference type="GO" id="GO:0008270">
    <property type="term" value="F:zinc ion binding"/>
    <property type="evidence" value="ECO:0007669"/>
    <property type="project" value="UniProtKB-KW"/>
</dbReference>
<dbReference type="GO" id="GO:0000981">
    <property type="term" value="F:DNA-binding transcription factor activity, RNA polymerase II-specific"/>
    <property type="evidence" value="ECO:0007669"/>
    <property type="project" value="TreeGrafter"/>
</dbReference>
<dbReference type="PANTHER" id="PTHR24409">
    <property type="entry name" value="ZINC FINGER PROTEIN 142"/>
    <property type="match status" value="1"/>
</dbReference>
<evidence type="ECO:0000256" key="5">
    <source>
        <dbReference type="PROSITE-ProRule" id="PRU00042"/>
    </source>
</evidence>
<feature type="domain" description="C2H2-type" evidence="7">
    <location>
        <begin position="199"/>
        <end position="227"/>
    </location>
</feature>
<evidence type="ECO:0000256" key="6">
    <source>
        <dbReference type="SAM" id="MobiDB-lite"/>
    </source>
</evidence>
<feature type="domain" description="C2H2-type" evidence="7">
    <location>
        <begin position="39"/>
        <end position="66"/>
    </location>
</feature>
<dbReference type="OMA" id="MANDHAV"/>
<keyword evidence="4" id="KW-0862">Zinc</keyword>
<evidence type="ECO:0000256" key="4">
    <source>
        <dbReference type="ARBA" id="ARBA00022833"/>
    </source>
</evidence>
<evidence type="ECO:0000256" key="3">
    <source>
        <dbReference type="ARBA" id="ARBA00022771"/>
    </source>
</evidence>
<dbReference type="Gene3D" id="3.30.160.60">
    <property type="entry name" value="Classic Zinc Finger"/>
    <property type="match status" value="3"/>
</dbReference>
<keyword evidence="3 5" id="KW-0863">Zinc-finger</keyword>
<evidence type="ECO:0000313" key="9">
    <source>
        <dbReference type="WBParaSite" id="nRc.2.0.1.t13042-RA"/>
    </source>
</evidence>
<dbReference type="SMART" id="SM00355">
    <property type="entry name" value="ZnF_C2H2"/>
    <property type="match status" value="7"/>
</dbReference>
<keyword evidence="8" id="KW-1185">Reference proteome</keyword>
<feature type="domain" description="C2H2-type" evidence="7">
    <location>
        <begin position="170"/>
        <end position="193"/>
    </location>
</feature>
<dbReference type="GO" id="GO:0000977">
    <property type="term" value="F:RNA polymerase II transcription regulatory region sequence-specific DNA binding"/>
    <property type="evidence" value="ECO:0007669"/>
    <property type="project" value="TreeGrafter"/>
</dbReference>
<evidence type="ECO:0000256" key="1">
    <source>
        <dbReference type="ARBA" id="ARBA00022723"/>
    </source>
</evidence>
<proteinExistence type="predicted"/>
<dbReference type="PANTHER" id="PTHR24409:SF295">
    <property type="entry name" value="AZ2-RELATED"/>
    <property type="match status" value="1"/>
</dbReference>
<dbReference type="WBParaSite" id="nRc.2.0.1.t13042-RA">
    <property type="protein sequence ID" value="nRc.2.0.1.t13042-RA"/>
    <property type="gene ID" value="nRc.2.0.1.g13042"/>
</dbReference>
<feature type="region of interest" description="Disordered" evidence="6">
    <location>
        <begin position="1"/>
        <end position="32"/>
    </location>
</feature>
<dbReference type="PROSITE" id="PS00028">
    <property type="entry name" value="ZINC_FINGER_C2H2_1"/>
    <property type="match status" value="5"/>
</dbReference>
<feature type="compositionally biased region" description="Basic and acidic residues" evidence="6">
    <location>
        <begin position="13"/>
        <end position="28"/>
    </location>
</feature>
<protein>
    <submittedName>
        <fullName evidence="9">C2H2-type domain-containing protein</fullName>
    </submittedName>
</protein>
<dbReference type="GO" id="GO:0005634">
    <property type="term" value="C:nucleus"/>
    <property type="evidence" value="ECO:0007669"/>
    <property type="project" value="TreeGrafter"/>
</dbReference>
<dbReference type="InterPro" id="IPR036236">
    <property type="entry name" value="Znf_C2H2_sf"/>
</dbReference>
<dbReference type="AlphaFoldDB" id="A0A915II42"/>
<evidence type="ECO:0000259" key="7">
    <source>
        <dbReference type="PROSITE" id="PS50157"/>
    </source>
</evidence>
<name>A0A915II42_ROMCU</name>
<sequence length="458" mass="51957">MSSSSAKNSKTKTSKDQADLSAKPERPRTCTNDASVSLHRCPICPKIFKRKPDLARHILHHNQIKNFSCPICSTRFMQKVHLRRHIEAKHGTTTTMTSDGSAGGAIPKLFAFRCSSCPKSFRTNSELKRHRALKHKYADNMYKCRYCGAKFDDQKTYINHLDFHNGLKSFACSLCSTSFRRKTELERHTAAKHGFGTYYACKICEVEFSQRIQLDRHILKAHVKTQHNMANDHAVKEDFAAAAYLESRNPPESRRNQFFACIYCKCAKLPFRFSDRRSLLNHHHQEHYTLVFKDAPTNSSSIVGNSTSGPSCSNFSASPAVVVPRSAIENKPKQIFTTVDVQLILKITIEKLKKSPSIIKLPRKFLPDDFILAWRPLEKAQSPSNASNGDDLIEFDLKSYKCREGETILVQTAAKKVVLQGLEENIDRKVAVVRLDDEEDKAIRPGAVYMIEANYSEQ</sequence>
<reference evidence="9" key="1">
    <citation type="submission" date="2022-11" db="UniProtKB">
        <authorList>
            <consortium name="WormBaseParasite"/>
        </authorList>
    </citation>
    <scope>IDENTIFICATION</scope>
</reference>
<organism evidence="8 9">
    <name type="scientific">Romanomermis culicivorax</name>
    <name type="common">Nematode worm</name>
    <dbReference type="NCBI Taxonomy" id="13658"/>
    <lineage>
        <taxon>Eukaryota</taxon>
        <taxon>Metazoa</taxon>
        <taxon>Ecdysozoa</taxon>
        <taxon>Nematoda</taxon>
        <taxon>Enoplea</taxon>
        <taxon>Dorylaimia</taxon>
        <taxon>Mermithida</taxon>
        <taxon>Mermithoidea</taxon>
        <taxon>Mermithidae</taxon>
        <taxon>Romanomermis</taxon>
    </lineage>
</organism>
<accession>A0A915II42</accession>
<keyword evidence="2" id="KW-0677">Repeat</keyword>
<feature type="domain" description="C2H2-type" evidence="7">
    <location>
        <begin position="142"/>
        <end position="169"/>
    </location>
</feature>
<dbReference type="PROSITE" id="PS50157">
    <property type="entry name" value="ZINC_FINGER_C2H2_2"/>
    <property type="match status" value="6"/>
</dbReference>